<dbReference type="InterPro" id="IPR050984">
    <property type="entry name" value="Gfo/Idh/MocA_domain"/>
</dbReference>
<organism evidence="8 9">
    <name type="scientific">Aureococcus anophagefferens</name>
    <name type="common">Harmful bloom alga</name>
    <dbReference type="NCBI Taxonomy" id="44056"/>
    <lineage>
        <taxon>Eukaryota</taxon>
        <taxon>Sar</taxon>
        <taxon>Stramenopiles</taxon>
        <taxon>Ochrophyta</taxon>
        <taxon>Pelagophyceae</taxon>
        <taxon>Pelagomonadales</taxon>
        <taxon>Pelagomonadaceae</taxon>
        <taxon>Aureococcus</taxon>
    </lineage>
</organism>
<keyword evidence="2" id="KW-0560">Oxidoreductase</keyword>
<evidence type="ECO:0000256" key="3">
    <source>
        <dbReference type="ARBA" id="ARBA00038984"/>
    </source>
</evidence>
<gene>
    <name evidence="8" type="ORF">SO694_00036222</name>
</gene>
<keyword evidence="9" id="KW-1185">Reference proteome</keyword>
<feature type="domain" description="Gfo/Idh/MocA-like oxidoreductase N-terminal" evidence="6">
    <location>
        <begin position="60"/>
        <end position="180"/>
    </location>
</feature>
<dbReference type="Pfam" id="PF01408">
    <property type="entry name" value="GFO_IDH_MocA"/>
    <property type="match status" value="1"/>
</dbReference>
<protein>
    <recommendedName>
        <fullName evidence="3">D-xylose 1-dehydrogenase (NADP(+), D-xylono-1,5-lactone-forming)</fullName>
        <ecNumber evidence="3">1.1.1.179</ecNumber>
    </recommendedName>
    <alternativeName>
        <fullName evidence="4">D-xylose-NADP dehydrogenase</fullName>
    </alternativeName>
</protein>
<reference evidence="8 9" key="1">
    <citation type="submission" date="2024-03" db="EMBL/GenBank/DDBJ databases">
        <title>Aureococcus anophagefferens CCMP1851 and Kratosvirus quantuckense: Draft genome of a second virus-susceptible host strain in the model system.</title>
        <authorList>
            <person name="Chase E."/>
            <person name="Truchon A.R."/>
            <person name="Schepens W."/>
            <person name="Wilhelm S.W."/>
        </authorList>
    </citation>
    <scope>NUCLEOTIDE SEQUENCE [LARGE SCALE GENOMIC DNA]</scope>
    <source>
        <strain evidence="8 9">CCMP1851</strain>
    </source>
</reference>
<evidence type="ECO:0000313" key="9">
    <source>
        <dbReference type="Proteomes" id="UP001363151"/>
    </source>
</evidence>
<dbReference type="Pfam" id="PF22725">
    <property type="entry name" value="GFO_IDH_MocA_C3"/>
    <property type="match status" value="1"/>
</dbReference>
<evidence type="ECO:0000256" key="2">
    <source>
        <dbReference type="ARBA" id="ARBA00023002"/>
    </source>
</evidence>
<dbReference type="SUPFAM" id="SSF51735">
    <property type="entry name" value="NAD(P)-binding Rossmann-fold domains"/>
    <property type="match status" value="1"/>
</dbReference>
<dbReference type="SUPFAM" id="SSF55347">
    <property type="entry name" value="Glyceraldehyde-3-phosphate dehydrogenase-like, C-terminal domain"/>
    <property type="match status" value="1"/>
</dbReference>
<dbReference type="InterPro" id="IPR000683">
    <property type="entry name" value="Gfo/Idh/MocA-like_OxRdtase_N"/>
</dbReference>
<dbReference type="PANTHER" id="PTHR22604:SF105">
    <property type="entry name" value="TRANS-1,2-DIHYDROBENZENE-1,2-DIOL DEHYDROGENASE"/>
    <property type="match status" value="1"/>
</dbReference>
<sequence length="435" mass="45368">MDAAATRLKAAAVCAGVAGLFALASEVARRRRKPGALDAPTPLDVRLGLTTLADGRKPLRWAFLSCGRVAHDYANALKCVEGAVLHCVATRAEKDRGRAEAFAALHGFATTAGTYAAALADEDVDVVYLSAMHSDRVAHVTQILEAGKHCVVEKPFACNLADGKKLVDLARRNKVFVMEGMWTRCFPAVEKARELVDAGAIGAVTAVLSDFGFDAADSGSYPADPKDTTSGDPIYHKAIGGGALLWAGPYPIAAGFLPFGSTKPKSVAAAGTLDPNTGVDLSCSLSLTYANAAGGAPSDRPGACPPRGATVSLYTSIDAETAETTTYVGQKGRVVVLPPAHCPTRLRLELKAAGRGNASISEVEYAFPTPSRPFAPVAGGDACFHYPNSHGFCYEAAAVQRCVNAGLTECPQYTLDETLLALDLADQAKMHMAAA</sequence>
<evidence type="ECO:0000259" key="7">
    <source>
        <dbReference type="Pfam" id="PF22725"/>
    </source>
</evidence>
<evidence type="ECO:0000256" key="4">
    <source>
        <dbReference type="ARBA" id="ARBA00042988"/>
    </source>
</evidence>
<comment type="caution">
    <text evidence="8">The sequence shown here is derived from an EMBL/GenBank/DDBJ whole genome shotgun (WGS) entry which is preliminary data.</text>
</comment>
<dbReference type="Gene3D" id="3.40.50.720">
    <property type="entry name" value="NAD(P)-binding Rossmann-like Domain"/>
    <property type="match status" value="1"/>
</dbReference>
<evidence type="ECO:0000313" key="8">
    <source>
        <dbReference type="EMBL" id="KAK7232906.1"/>
    </source>
</evidence>
<dbReference type="InterPro" id="IPR055170">
    <property type="entry name" value="GFO_IDH_MocA-like_dom"/>
</dbReference>
<comment type="catalytic activity">
    <reaction evidence="5">
        <text>D-xylose + NADP(+) = D-xylono-1,5-lactone + NADPH + H(+)</text>
        <dbReference type="Rhea" id="RHEA:22000"/>
        <dbReference type="ChEBI" id="CHEBI:15378"/>
        <dbReference type="ChEBI" id="CHEBI:15867"/>
        <dbReference type="ChEBI" id="CHEBI:53455"/>
        <dbReference type="ChEBI" id="CHEBI:57783"/>
        <dbReference type="ChEBI" id="CHEBI:58349"/>
        <dbReference type="EC" id="1.1.1.179"/>
    </reaction>
</comment>
<evidence type="ECO:0000259" key="6">
    <source>
        <dbReference type="Pfam" id="PF01408"/>
    </source>
</evidence>
<evidence type="ECO:0000256" key="1">
    <source>
        <dbReference type="ARBA" id="ARBA00010928"/>
    </source>
</evidence>
<comment type="similarity">
    <text evidence="1">Belongs to the Gfo/Idh/MocA family.</text>
</comment>
<dbReference type="EMBL" id="JBBJCI010000365">
    <property type="protein sequence ID" value="KAK7232906.1"/>
    <property type="molecule type" value="Genomic_DNA"/>
</dbReference>
<dbReference type="EC" id="1.1.1.179" evidence="3"/>
<dbReference type="PANTHER" id="PTHR22604">
    <property type="entry name" value="OXIDOREDUCTASES"/>
    <property type="match status" value="1"/>
</dbReference>
<proteinExistence type="inferred from homology"/>
<evidence type="ECO:0000256" key="5">
    <source>
        <dbReference type="ARBA" id="ARBA00049233"/>
    </source>
</evidence>
<dbReference type="Proteomes" id="UP001363151">
    <property type="component" value="Unassembled WGS sequence"/>
</dbReference>
<feature type="domain" description="GFO/IDH/MocA-like oxidoreductase" evidence="7">
    <location>
        <begin position="190"/>
        <end position="334"/>
    </location>
</feature>
<accession>A0ABR1FL96</accession>
<name>A0ABR1FL96_AURAN</name>
<dbReference type="Gene3D" id="3.30.360.10">
    <property type="entry name" value="Dihydrodipicolinate Reductase, domain 2"/>
    <property type="match status" value="1"/>
</dbReference>
<dbReference type="InterPro" id="IPR036291">
    <property type="entry name" value="NAD(P)-bd_dom_sf"/>
</dbReference>